<dbReference type="AlphaFoldDB" id="A0A5C2SHG2"/>
<dbReference type="OrthoDB" id="2748306at2759"/>
<dbReference type="EMBL" id="ML122257">
    <property type="protein sequence ID" value="RPD63180.1"/>
    <property type="molecule type" value="Genomic_DNA"/>
</dbReference>
<proteinExistence type="predicted"/>
<name>A0A5C2SHG2_9APHY</name>
<sequence length="193" mass="20727">MRYAQITLSVIATVAAVVARPSELDTVVARSVELVKYLAISKTNDRISAAEGSPNGLYMLHNDTHAAYYGEVSADQLAFATPSSLNVARSPDEFTCVPSCNGQQHSASDIQTAEQGLQGWFGGGLSWRGSIYYLYNSVYAFGCDYGNGQTGKSSDYAAAYACVDRNCGNTQGGWDSINSWKVTYGREFGSFGC</sequence>
<dbReference type="Proteomes" id="UP000313359">
    <property type="component" value="Unassembled WGS sequence"/>
</dbReference>
<organism evidence="2 3">
    <name type="scientific">Lentinus tigrinus ALCF2SS1-6</name>
    <dbReference type="NCBI Taxonomy" id="1328759"/>
    <lineage>
        <taxon>Eukaryota</taxon>
        <taxon>Fungi</taxon>
        <taxon>Dikarya</taxon>
        <taxon>Basidiomycota</taxon>
        <taxon>Agaricomycotina</taxon>
        <taxon>Agaricomycetes</taxon>
        <taxon>Polyporales</taxon>
        <taxon>Polyporaceae</taxon>
        <taxon>Lentinus</taxon>
    </lineage>
</organism>
<evidence type="ECO:0000313" key="3">
    <source>
        <dbReference type="Proteomes" id="UP000313359"/>
    </source>
</evidence>
<keyword evidence="1" id="KW-0732">Signal</keyword>
<reference evidence="2" key="1">
    <citation type="journal article" date="2018" name="Genome Biol. Evol.">
        <title>Genomics and development of Lentinus tigrinus, a white-rot wood-decaying mushroom with dimorphic fruiting bodies.</title>
        <authorList>
            <person name="Wu B."/>
            <person name="Xu Z."/>
            <person name="Knudson A."/>
            <person name="Carlson A."/>
            <person name="Chen N."/>
            <person name="Kovaka S."/>
            <person name="LaButti K."/>
            <person name="Lipzen A."/>
            <person name="Pennachio C."/>
            <person name="Riley R."/>
            <person name="Schakwitz W."/>
            <person name="Umezawa K."/>
            <person name="Ohm R.A."/>
            <person name="Grigoriev I.V."/>
            <person name="Nagy L.G."/>
            <person name="Gibbons J."/>
            <person name="Hibbett D."/>
        </authorList>
    </citation>
    <scope>NUCLEOTIDE SEQUENCE [LARGE SCALE GENOMIC DNA]</scope>
    <source>
        <strain evidence="2">ALCF2SS1-6</strain>
    </source>
</reference>
<accession>A0A5C2SHG2</accession>
<feature type="chain" id="PRO_5022835699" evidence="1">
    <location>
        <begin position="20"/>
        <end position="193"/>
    </location>
</feature>
<evidence type="ECO:0000313" key="2">
    <source>
        <dbReference type="EMBL" id="RPD63180.1"/>
    </source>
</evidence>
<feature type="signal peptide" evidence="1">
    <location>
        <begin position="1"/>
        <end position="19"/>
    </location>
</feature>
<gene>
    <name evidence="2" type="ORF">L227DRAFT_573018</name>
</gene>
<protein>
    <submittedName>
        <fullName evidence="2">Uncharacterized protein</fullName>
    </submittedName>
</protein>
<evidence type="ECO:0000256" key="1">
    <source>
        <dbReference type="SAM" id="SignalP"/>
    </source>
</evidence>
<keyword evidence="3" id="KW-1185">Reference proteome</keyword>